<dbReference type="InterPro" id="IPR028098">
    <property type="entry name" value="Glyco_trans_4-like_N"/>
</dbReference>
<keyword evidence="5" id="KW-1185">Reference proteome</keyword>
<keyword evidence="2 4" id="KW-0808">Transferase</keyword>
<dbReference type="OrthoDB" id="9790710at2"/>
<evidence type="ECO:0000256" key="1">
    <source>
        <dbReference type="ARBA" id="ARBA00022676"/>
    </source>
</evidence>
<evidence type="ECO:0000313" key="4">
    <source>
        <dbReference type="EMBL" id="SMX40513.1"/>
    </source>
</evidence>
<sequence length="372" mass="40606">MILHVTTDFSGQGGAQAMLARLLAHSGERACVVALTEVSDRCRAMAANDKVEYVSLRARSPLALFRAVWQIRRLIRTHQPDVVLCWMYHAMVLGLIAGKLAGRRVPVVWTVRQALDDPAAFTRSTRAAVALSKVLSRFCQGILYNSTRAQTQHEKYGFAGDHSTVIPNGFILPPNPTARPGPARVLGVAARFHPQKDFETFFRAFAIARRSVPDLHARLAGDGVTLENPEVRAMLADNDLPEDSVTLCGDLHDMSEFYASIDLLVLASRTEGFPNVIAEAMSHGRPVVTTHVGDSARVVDSCGYVVPPRDPQALAEALIQAANWPPETYKSHSHAARDRIATYYSLDAIARAYDQALNQAANPAPPTAPQVE</sequence>
<name>A0A238KCE9_9RHOB</name>
<dbReference type="PANTHER" id="PTHR12526:SF510">
    <property type="entry name" value="D-INOSITOL 3-PHOSPHATE GLYCOSYLTRANSFERASE"/>
    <property type="match status" value="1"/>
</dbReference>
<proteinExistence type="predicted"/>
<dbReference type="GO" id="GO:0016757">
    <property type="term" value="F:glycosyltransferase activity"/>
    <property type="evidence" value="ECO:0007669"/>
    <property type="project" value="UniProtKB-KW"/>
</dbReference>
<dbReference type="AlphaFoldDB" id="A0A238KCE9"/>
<feature type="domain" description="Glycosyltransferase subfamily 4-like N-terminal" evidence="3">
    <location>
        <begin position="18"/>
        <end position="169"/>
    </location>
</feature>
<dbReference type="PANTHER" id="PTHR12526">
    <property type="entry name" value="GLYCOSYLTRANSFERASE"/>
    <property type="match status" value="1"/>
</dbReference>
<organism evidence="4 5">
    <name type="scientific">Ruegeria arenilitoris</name>
    <dbReference type="NCBI Taxonomy" id="1173585"/>
    <lineage>
        <taxon>Bacteria</taxon>
        <taxon>Pseudomonadati</taxon>
        <taxon>Pseudomonadota</taxon>
        <taxon>Alphaproteobacteria</taxon>
        <taxon>Rhodobacterales</taxon>
        <taxon>Roseobacteraceae</taxon>
        <taxon>Ruegeria</taxon>
    </lineage>
</organism>
<dbReference type="Gene3D" id="3.40.50.2000">
    <property type="entry name" value="Glycogen Phosphorylase B"/>
    <property type="match status" value="2"/>
</dbReference>
<evidence type="ECO:0000256" key="2">
    <source>
        <dbReference type="ARBA" id="ARBA00022679"/>
    </source>
</evidence>
<dbReference type="SUPFAM" id="SSF53756">
    <property type="entry name" value="UDP-Glycosyltransferase/glycogen phosphorylase"/>
    <property type="match status" value="1"/>
</dbReference>
<dbReference type="Pfam" id="PF13692">
    <property type="entry name" value="Glyco_trans_1_4"/>
    <property type="match status" value="1"/>
</dbReference>
<evidence type="ECO:0000313" key="5">
    <source>
        <dbReference type="Proteomes" id="UP000202485"/>
    </source>
</evidence>
<protein>
    <submittedName>
        <fullName evidence="4">UDP-D-galactose:(Glucosyl)lipopolysaccharide-1, 6-D-galactosyltransferase</fullName>
    </submittedName>
</protein>
<evidence type="ECO:0000259" key="3">
    <source>
        <dbReference type="Pfam" id="PF13439"/>
    </source>
</evidence>
<dbReference type="EMBL" id="FXYG01000002">
    <property type="protein sequence ID" value="SMX40513.1"/>
    <property type="molecule type" value="Genomic_DNA"/>
</dbReference>
<reference evidence="5" key="1">
    <citation type="submission" date="2017-05" db="EMBL/GenBank/DDBJ databases">
        <authorList>
            <person name="Rodrigo-Torres L."/>
            <person name="Arahal R. D."/>
            <person name="Lucena T."/>
        </authorList>
    </citation>
    <scope>NUCLEOTIDE SEQUENCE [LARGE SCALE GENOMIC DNA]</scope>
    <source>
        <strain evidence="5">CECT 8715</strain>
    </source>
</reference>
<gene>
    <name evidence="4" type="ORF">RUA8715_01695</name>
</gene>
<dbReference type="RefSeq" id="WP_093963241.1">
    <property type="nucleotide sequence ID" value="NZ_FXYG01000002.1"/>
</dbReference>
<dbReference type="Proteomes" id="UP000202485">
    <property type="component" value="Unassembled WGS sequence"/>
</dbReference>
<dbReference type="Pfam" id="PF13439">
    <property type="entry name" value="Glyco_transf_4"/>
    <property type="match status" value="1"/>
</dbReference>
<accession>A0A238KCE9</accession>
<keyword evidence="1 4" id="KW-0328">Glycosyltransferase</keyword>